<keyword evidence="4" id="KW-0540">Nuclease</keyword>
<dbReference type="GO" id="GO:0006260">
    <property type="term" value="P:DNA replication"/>
    <property type="evidence" value="ECO:0007669"/>
    <property type="project" value="UniProtKB-KW"/>
</dbReference>
<evidence type="ECO:0000256" key="4">
    <source>
        <dbReference type="ARBA" id="ARBA00022722"/>
    </source>
</evidence>
<evidence type="ECO:0000256" key="9">
    <source>
        <dbReference type="ARBA" id="ARBA00023124"/>
    </source>
</evidence>
<keyword evidence="5" id="KW-0479">Metal-binding</keyword>
<evidence type="ECO:0000256" key="3">
    <source>
        <dbReference type="ARBA" id="ARBA00022705"/>
    </source>
</evidence>
<dbReference type="GO" id="GO:0016787">
    <property type="term" value="F:hydrolase activity"/>
    <property type="evidence" value="ECO:0007669"/>
    <property type="project" value="UniProtKB-KW"/>
</dbReference>
<keyword evidence="13" id="KW-1185">Reference proteome</keyword>
<accession>A0A397UM93</accession>
<dbReference type="GO" id="GO:0003677">
    <property type="term" value="F:DNA binding"/>
    <property type="evidence" value="ECO:0007669"/>
    <property type="project" value="UniProtKB-KW"/>
</dbReference>
<dbReference type="EMBL" id="QKWP01001272">
    <property type="protein sequence ID" value="RIB10267.1"/>
    <property type="molecule type" value="Genomic_DNA"/>
</dbReference>
<dbReference type="GO" id="GO:0046872">
    <property type="term" value="F:metal ion binding"/>
    <property type="evidence" value="ECO:0007669"/>
    <property type="project" value="UniProtKB-KW"/>
</dbReference>
<keyword evidence="1" id="KW-0808">Transferase</keyword>
<keyword evidence="9" id="KW-0190">Covalent protein-DNA linkage</keyword>
<dbReference type="GO" id="GO:0016779">
    <property type="term" value="F:nucleotidyltransferase activity"/>
    <property type="evidence" value="ECO:0007669"/>
    <property type="project" value="UniProtKB-KW"/>
</dbReference>
<dbReference type="Proteomes" id="UP000266673">
    <property type="component" value="Unassembled WGS sequence"/>
</dbReference>
<dbReference type="GO" id="GO:0000166">
    <property type="term" value="F:nucleotide binding"/>
    <property type="evidence" value="ECO:0007669"/>
    <property type="project" value="UniProtKB-KW"/>
</dbReference>
<dbReference type="Pfam" id="PF02407">
    <property type="entry name" value="Viral_Rep"/>
    <property type="match status" value="1"/>
</dbReference>
<dbReference type="AlphaFoldDB" id="A0A397UM93"/>
<dbReference type="OrthoDB" id="2427354at2759"/>
<feature type="domain" description="CRESS-DNA virus Rep endonuclease" evidence="11">
    <location>
        <begin position="100"/>
        <end position="168"/>
    </location>
</feature>
<sequence>MGIYEFIHNQAISFHCISCKEIFKCKKTLTKKDKEQREEQFKQSGTPECELCQLPHWCCSDKKCTNCCMLNKCNDIVSDYCKANNLECKRALPTTQEAYNKIKNKVSYIVGKYEPTESGKLHAQIYMQFHKNKRQTIKTAKEIFNDESLIFQKKLGGTSEQNRNYILKLYDQCKIHPGCQCDFLILQKFVINVTQPMNEKLLLGEEANIQKKL</sequence>
<keyword evidence="6" id="KW-0547">Nucleotide-binding</keyword>
<keyword evidence="2" id="KW-0548">Nucleotidyltransferase</keyword>
<evidence type="ECO:0000256" key="10">
    <source>
        <dbReference type="ARBA" id="ARBA00023125"/>
    </source>
</evidence>
<comment type="caution">
    <text evidence="12">The sequence shown here is derived from an EMBL/GenBank/DDBJ whole genome shotgun (WGS) entry which is preliminary data.</text>
</comment>
<evidence type="ECO:0000256" key="6">
    <source>
        <dbReference type="ARBA" id="ARBA00022741"/>
    </source>
</evidence>
<evidence type="ECO:0000313" key="12">
    <source>
        <dbReference type="EMBL" id="RIB10267.1"/>
    </source>
</evidence>
<evidence type="ECO:0000256" key="5">
    <source>
        <dbReference type="ARBA" id="ARBA00022723"/>
    </source>
</evidence>
<evidence type="ECO:0000256" key="2">
    <source>
        <dbReference type="ARBA" id="ARBA00022695"/>
    </source>
</evidence>
<evidence type="ECO:0000259" key="11">
    <source>
        <dbReference type="Pfam" id="PF02407"/>
    </source>
</evidence>
<organism evidence="12 13">
    <name type="scientific">Gigaspora rosea</name>
    <dbReference type="NCBI Taxonomy" id="44941"/>
    <lineage>
        <taxon>Eukaryota</taxon>
        <taxon>Fungi</taxon>
        <taxon>Fungi incertae sedis</taxon>
        <taxon>Mucoromycota</taxon>
        <taxon>Glomeromycotina</taxon>
        <taxon>Glomeromycetes</taxon>
        <taxon>Diversisporales</taxon>
        <taxon>Gigasporaceae</taxon>
        <taxon>Gigaspora</taxon>
    </lineage>
</organism>
<dbReference type="Gene3D" id="3.40.1310.20">
    <property type="match status" value="1"/>
</dbReference>
<proteinExistence type="predicted"/>
<name>A0A397UM93_9GLOM</name>
<keyword evidence="7" id="KW-0255">Endonuclease</keyword>
<keyword evidence="10" id="KW-0238">DNA-binding</keyword>
<dbReference type="GO" id="GO:0004519">
    <property type="term" value="F:endonuclease activity"/>
    <property type="evidence" value="ECO:0007669"/>
    <property type="project" value="UniProtKB-KW"/>
</dbReference>
<dbReference type="InterPro" id="IPR049912">
    <property type="entry name" value="CRESS_DNA_REP"/>
</dbReference>
<gene>
    <name evidence="12" type="ORF">C2G38_2043647</name>
</gene>
<keyword evidence="8" id="KW-0378">Hydrolase</keyword>
<evidence type="ECO:0000256" key="1">
    <source>
        <dbReference type="ARBA" id="ARBA00022679"/>
    </source>
</evidence>
<protein>
    <recommendedName>
        <fullName evidence="11">CRESS-DNA virus Rep endonuclease domain-containing protein</fullName>
    </recommendedName>
</protein>
<keyword evidence="3" id="KW-0235">DNA replication</keyword>
<evidence type="ECO:0000256" key="8">
    <source>
        <dbReference type="ARBA" id="ARBA00022801"/>
    </source>
</evidence>
<reference evidence="12 13" key="1">
    <citation type="submission" date="2018-06" db="EMBL/GenBank/DDBJ databases">
        <title>Comparative genomics reveals the genomic features of Rhizophagus irregularis, R. cerebriforme, R. diaphanum and Gigaspora rosea, and their symbiotic lifestyle signature.</title>
        <authorList>
            <person name="Morin E."/>
            <person name="San Clemente H."/>
            <person name="Chen E.C.H."/>
            <person name="De La Providencia I."/>
            <person name="Hainaut M."/>
            <person name="Kuo A."/>
            <person name="Kohler A."/>
            <person name="Murat C."/>
            <person name="Tang N."/>
            <person name="Roy S."/>
            <person name="Loubradou J."/>
            <person name="Henrissat B."/>
            <person name="Grigoriev I.V."/>
            <person name="Corradi N."/>
            <person name="Roux C."/>
            <person name="Martin F.M."/>
        </authorList>
    </citation>
    <scope>NUCLEOTIDE SEQUENCE [LARGE SCALE GENOMIC DNA]</scope>
    <source>
        <strain evidence="12 13">DAOM 194757</strain>
    </source>
</reference>
<evidence type="ECO:0000313" key="13">
    <source>
        <dbReference type="Proteomes" id="UP000266673"/>
    </source>
</evidence>
<evidence type="ECO:0000256" key="7">
    <source>
        <dbReference type="ARBA" id="ARBA00022759"/>
    </source>
</evidence>